<sequence>MCFRADAVRPLAAIRGIAKAAAVPKVQRPFAPSGSAAACRTKPTFGQGHIHSATNGGFMESRILSTGKACPTPARICRRKLTEQQTRTGVRTTLTPTEVRHRRGSAIFRPPARMSDCPFENQGQTTSARQTSLAAWTPEAARICADLHEVVGASLDQRNTESTLSSVDIDDSGIDDTNIAFLGFSAGKDSGVSTCCAERL</sequence>
<protein>
    <submittedName>
        <fullName evidence="1">Uncharacterized protein</fullName>
    </submittedName>
</protein>
<evidence type="ECO:0000313" key="2">
    <source>
        <dbReference type="Proteomes" id="UP000592820"/>
    </source>
</evidence>
<organism evidence="1 2">
    <name type="scientific">Paraburkholderia youngii</name>
    <dbReference type="NCBI Taxonomy" id="2782701"/>
    <lineage>
        <taxon>Bacteria</taxon>
        <taxon>Pseudomonadati</taxon>
        <taxon>Pseudomonadota</taxon>
        <taxon>Betaproteobacteria</taxon>
        <taxon>Burkholderiales</taxon>
        <taxon>Burkholderiaceae</taxon>
        <taxon>Paraburkholderia</taxon>
    </lineage>
</organism>
<comment type="caution">
    <text evidence="1">The sequence shown here is derived from an EMBL/GenBank/DDBJ whole genome shotgun (WGS) entry which is preliminary data.</text>
</comment>
<accession>A0A7W8P769</accession>
<dbReference type="Proteomes" id="UP000592820">
    <property type="component" value="Unassembled WGS sequence"/>
</dbReference>
<name>A0A7W8P769_9BURK</name>
<reference evidence="1 2" key="1">
    <citation type="submission" date="2020-08" db="EMBL/GenBank/DDBJ databases">
        <title>Genomic Encyclopedia of Type Strains, Phase IV (KMG-V): Genome sequencing to study the core and pangenomes of soil and plant-associated prokaryotes.</title>
        <authorList>
            <person name="Whitman W."/>
        </authorList>
    </citation>
    <scope>NUCLEOTIDE SEQUENCE [LARGE SCALE GENOMIC DNA]</scope>
    <source>
        <strain evidence="1 2">JPY162</strain>
    </source>
</reference>
<dbReference type="AlphaFoldDB" id="A0A7W8P769"/>
<dbReference type="EMBL" id="JACHDE010000008">
    <property type="protein sequence ID" value="MBB5402542.1"/>
    <property type="molecule type" value="Genomic_DNA"/>
</dbReference>
<evidence type="ECO:0000313" key="1">
    <source>
        <dbReference type="EMBL" id="MBB5402542.1"/>
    </source>
</evidence>
<gene>
    <name evidence="1" type="ORF">HDG41_004628</name>
</gene>
<proteinExistence type="predicted"/>